<dbReference type="Gene3D" id="1.10.10.1320">
    <property type="entry name" value="Anti-sigma factor, zinc-finger domain"/>
    <property type="match status" value="1"/>
</dbReference>
<reference evidence="9 10" key="1">
    <citation type="submission" date="2020-02" db="EMBL/GenBank/DDBJ databases">
        <authorList>
            <person name="Li X.-J."/>
            <person name="Feng X.-M."/>
        </authorList>
    </citation>
    <scope>NUCLEOTIDE SEQUENCE [LARGE SCALE GENOMIC DNA]</scope>
    <source>
        <strain evidence="9 10">CGMCC 4.7225</strain>
    </source>
</reference>
<keyword evidence="10" id="KW-1185">Reference proteome</keyword>
<dbReference type="SUPFAM" id="SSF48726">
    <property type="entry name" value="Immunoglobulin"/>
    <property type="match status" value="2"/>
</dbReference>
<evidence type="ECO:0000256" key="6">
    <source>
        <dbReference type="SAM" id="MobiDB-lite"/>
    </source>
</evidence>
<feature type="compositionally biased region" description="Low complexity" evidence="6">
    <location>
        <begin position="550"/>
        <end position="560"/>
    </location>
</feature>
<feature type="domain" description="Ig-like" evidence="8">
    <location>
        <begin position="500"/>
        <end position="602"/>
    </location>
</feature>
<feature type="compositionally biased region" description="Acidic residues" evidence="6">
    <location>
        <begin position="471"/>
        <end position="483"/>
    </location>
</feature>
<evidence type="ECO:0000256" key="2">
    <source>
        <dbReference type="ARBA" id="ARBA00023015"/>
    </source>
</evidence>
<dbReference type="InterPro" id="IPR013098">
    <property type="entry name" value="Ig_I-set"/>
</dbReference>
<feature type="region of interest" description="Disordered" evidence="6">
    <location>
        <begin position="550"/>
        <end position="579"/>
    </location>
</feature>
<dbReference type="InterPro" id="IPR007627">
    <property type="entry name" value="RNA_pol_sigma70_r2"/>
</dbReference>
<name>A0A6N9YQV1_9ACTN</name>
<evidence type="ECO:0000259" key="8">
    <source>
        <dbReference type="PROSITE" id="PS50835"/>
    </source>
</evidence>
<comment type="similarity">
    <text evidence="1">Belongs to the sigma-70 factor family. ECF subfamily.</text>
</comment>
<feature type="compositionally biased region" description="Low complexity" evidence="6">
    <location>
        <begin position="397"/>
        <end position="414"/>
    </location>
</feature>
<proteinExistence type="inferred from homology"/>
<dbReference type="GO" id="GO:0006352">
    <property type="term" value="P:DNA-templated transcription initiation"/>
    <property type="evidence" value="ECO:0007669"/>
    <property type="project" value="InterPro"/>
</dbReference>
<dbReference type="GO" id="GO:0003677">
    <property type="term" value="F:DNA binding"/>
    <property type="evidence" value="ECO:0007669"/>
    <property type="project" value="UniProtKB-KW"/>
</dbReference>
<dbReference type="GO" id="GO:0016987">
    <property type="term" value="F:sigma factor activity"/>
    <property type="evidence" value="ECO:0007669"/>
    <property type="project" value="UniProtKB-KW"/>
</dbReference>
<keyword evidence="3" id="KW-0731">Sigma factor</keyword>
<dbReference type="GO" id="GO:0005975">
    <property type="term" value="P:carbohydrate metabolic process"/>
    <property type="evidence" value="ECO:0007669"/>
    <property type="project" value="UniProtKB-ARBA"/>
</dbReference>
<dbReference type="InterPro" id="IPR014284">
    <property type="entry name" value="RNA_pol_sigma-70_dom"/>
</dbReference>
<feature type="region of interest" description="Disordered" evidence="6">
    <location>
        <begin position="635"/>
        <end position="658"/>
    </location>
</feature>
<evidence type="ECO:0000256" key="4">
    <source>
        <dbReference type="ARBA" id="ARBA00023125"/>
    </source>
</evidence>
<dbReference type="InterPro" id="IPR007110">
    <property type="entry name" value="Ig-like_dom"/>
</dbReference>
<dbReference type="Gene3D" id="1.10.10.10">
    <property type="entry name" value="Winged helix-like DNA-binding domain superfamily/Winged helix DNA-binding domain"/>
    <property type="match status" value="1"/>
</dbReference>
<dbReference type="SUPFAM" id="SSF50370">
    <property type="entry name" value="Ricin B-like lectins"/>
    <property type="match status" value="1"/>
</dbReference>
<sequence>MTTPAEAPSDAQLIAQTREGDMGAYDELYRRHYDDASRVARIVTNNSDEAQDVVSEAFTRVLTRLREGGGPDTELTPYLRTVVRRLAIDRHRSSQRDGQPTDQAILEILPRTDDPMARATDRELVRQAFETLPDRWQQVLWHTEIEGRSPASLASSLGSTPNAVAALAYRAREGLRQAYLAVNLSSDVRAECRPYAPKVAAYVRGTLSAQHTRAVTTHLSECAHCRERRDELLLLVSDLRGTLWPALLLPAVAGSAVFAGAAAASGAAVAGGGAAAAAGAGGGSVAATTVFAGAGAGASAGGGAMAGAGASTGGTGATAASGAAAASSSGSGGVLSVLSPGRLARMGGKTLAGAAGVVAAGVIVAGAYMMMNDGSSDDPVDRAAPPAATSEPSGGNPTSSESTPDAPSSPSSPDSSDEPTTDPSEPVTDELQAPGPYAPGQAPPDDQRLPVSNPEPRAPENPQTPDTRETPDDETDEPDDPTPDPETSPPPTDSDDESPPTVTNPPQTSTVEAGKPLTLQVNVSGSPTPSVIWQTRQASSASTSARAGGAFSAASGQGWSDVPGATSSSLTITPRSTDNGRQYRAVATNEFGSKTTDPTMLNVQFAPERITSPKPATVNEGGSVTFTAAASANPAPSSVTWQRRKGGGSWQSAGAGSMSQGTTATLELSGVDKSLHDYEYRAVFKNSVGEGNSNAASLTVYYLAQDVQTIEASLGSTAEFEAQISSNSVTARWQKREADGRWQEVKSTEGKPRVTLEVPVTKLEQDKTQYQVIFETPAGRITTSTAELRVHQPEGSAITIKGDTNEKYCVVRKTDENDGEFARGVELSKPASCADPPPYWSIYSVHDLADTTRPNGYVIRWARSGCLTRQQEGRESLALKPCSTDVSQRWHFGPRGLHGRQIKSEANEDQDVGRCLDVKGGSTQIRAGTEVIVWNCRSTDNRNQLFQIS</sequence>
<dbReference type="SMART" id="SM00409">
    <property type="entry name" value="IG"/>
    <property type="match status" value="3"/>
</dbReference>
<keyword evidence="7" id="KW-0812">Transmembrane</keyword>
<comment type="caution">
    <text evidence="9">The sequence shown here is derived from an EMBL/GenBank/DDBJ whole genome shotgun (WGS) entry which is preliminary data.</text>
</comment>
<dbReference type="Pfam" id="PF04542">
    <property type="entry name" value="Sigma70_r2"/>
    <property type="match status" value="1"/>
</dbReference>
<accession>A0A6N9YQV1</accession>
<dbReference type="Pfam" id="PF13490">
    <property type="entry name" value="zf-HC2"/>
    <property type="match status" value="1"/>
</dbReference>
<keyword evidence="4" id="KW-0238">DNA-binding</keyword>
<dbReference type="Proteomes" id="UP000469185">
    <property type="component" value="Unassembled WGS sequence"/>
</dbReference>
<keyword evidence="7" id="KW-1133">Transmembrane helix</keyword>
<feature type="region of interest" description="Disordered" evidence="6">
    <location>
        <begin position="376"/>
        <end position="537"/>
    </location>
</feature>
<dbReference type="Gene3D" id="2.80.10.50">
    <property type="match status" value="1"/>
</dbReference>
<dbReference type="InterPro" id="IPR039425">
    <property type="entry name" value="RNA_pol_sigma-70-like"/>
</dbReference>
<keyword evidence="7" id="KW-0472">Membrane</keyword>
<dbReference type="PANTHER" id="PTHR43133">
    <property type="entry name" value="RNA POLYMERASE ECF-TYPE SIGMA FACTO"/>
    <property type="match status" value="1"/>
</dbReference>
<dbReference type="PANTHER" id="PTHR43133:SF8">
    <property type="entry name" value="RNA POLYMERASE SIGMA FACTOR HI_1459-RELATED"/>
    <property type="match status" value="1"/>
</dbReference>
<dbReference type="InterPro" id="IPR013324">
    <property type="entry name" value="RNA_pol_sigma_r3/r4-like"/>
</dbReference>
<feature type="compositionally biased region" description="Polar residues" evidence="6">
    <location>
        <begin position="519"/>
        <end position="537"/>
    </location>
</feature>
<evidence type="ECO:0000256" key="7">
    <source>
        <dbReference type="SAM" id="Phobius"/>
    </source>
</evidence>
<dbReference type="NCBIfam" id="TIGR02937">
    <property type="entry name" value="sigma70-ECF"/>
    <property type="match status" value="1"/>
</dbReference>
<evidence type="ECO:0000313" key="10">
    <source>
        <dbReference type="Proteomes" id="UP000469185"/>
    </source>
</evidence>
<dbReference type="Gene3D" id="2.60.40.10">
    <property type="entry name" value="Immunoglobulins"/>
    <property type="match status" value="2"/>
</dbReference>
<feature type="compositionally biased region" description="Low complexity" evidence="6">
    <location>
        <begin position="421"/>
        <end position="444"/>
    </location>
</feature>
<feature type="transmembrane region" description="Helical" evidence="7">
    <location>
        <begin position="351"/>
        <end position="371"/>
    </location>
</feature>
<dbReference type="CDD" id="cd00161">
    <property type="entry name" value="beta-trefoil_Ricin-like"/>
    <property type="match status" value="1"/>
</dbReference>
<dbReference type="Pfam" id="PF07679">
    <property type="entry name" value="I-set"/>
    <property type="match status" value="1"/>
</dbReference>
<dbReference type="EMBL" id="JAAGOB010000010">
    <property type="protein sequence ID" value="NED97218.1"/>
    <property type="molecule type" value="Genomic_DNA"/>
</dbReference>
<dbReference type="InterPro" id="IPR041916">
    <property type="entry name" value="Anti_sigma_zinc_sf"/>
</dbReference>
<evidence type="ECO:0000313" key="9">
    <source>
        <dbReference type="EMBL" id="NED97218.1"/>
    </source>
</evidence>
<evidence type="ECO:0000256" key="1">
    <source>
        <dbReference type="ARBA" id="ARBA00010641"/>
    </source>
</evidence>
<dbReference type="PROSITE" id="PS50231">
    <property type="entry name" value="RICIN_B_LECTIN"/>
    <property type="match status" value="1"/>
</dbReference>
<gene>
    <name evidence="9" type="ORF">G1H11_18120</name>
</gene>
<evidence type="ECO:0000256" key="3">
    <source>
        <dbReference type="ARBA" id="ARBA00023082"/>
    </source>
</evidence>
<dbReference type="InterPro" id="IPR013325">
    <property type="entry name" value="RNA_pol_sigma_r2"/>
</dbReference>
<keyword evidence="5" id="KW-0804">Transcription</keyword>
<feature type="domain" description="Ig-like" evidence="8">
    <location>
        <begin position="607"/>
        <end position="699"/>
    </location>
</feature>
<organism evidence="9 10">
    <name type="scientific">Phytoactinopolyspora alkaliphila</name>
    <dbReference type="NCBI Taxonomy" id="1783498"/>
    <lineage>
        <taxon>Bacteria</taxon>
        <taxon>Bacillati</taxon>
        <taxon>Actinomycetota</taxon>
        <taxon>Actinomycetes</taxon>
        <taxon>Jiangellales</taxon>
        <taxon>Jiangellaceae</taxon>
        <taxon>Phytoactinopolyspora</taxon>
    </lineage>
</organism>
<dbReference type="InterPro" id="IPR027383">
    <property type="entry name" value="Znf_put"/>
</dbReference>
<dbReference type="InterPro" id="IPR035992">
    <property type="entry name" value="Ricin_B-like_lectins"/>
</dbReference>
<dbReference type="Pfam" id="PF13927">
    <property type="entry name" value="Ig_3"/>
    <property type="match status" value="1"/>
</dbReference>
<dbReference type="PROSITE" id="PS50835">
    <property type="entry name" value="IG_LIKE"/>
    <property type="match status" value="2"/>
</dbReference>
<dbReference type="InterPro" id="IPR013783">
    <property type="entry name" value="Ig-like_fold"/>
</dbReference>
<keyword evidence="2" id="KW-0805">Transcription regulation</keyword>
<dbReference type="Gene3D" id="1.10.1740.10">
    <property type="match status" value="1"/>
</dbReference>
<feature type="compositionally biased region" description="Polar residues" evidence="6">
    <location>
        <begin position="565"/>
        <end position="579"/>
    </location>
</feature>
<dbReference type="InterPro" id="IPR036179">
    <property type="entry name" value="Ig-like_dom_sf"/>
</dbReference>
<evidence type="ECO:0000256" key="5">
    <source>
        <dbReference type="ARBA" id="ARBA00023163"/>
    </source>
</evidence>
<dbReference type="SUPFAM" id="SSF88946">
    <property type="entry name" value="Sigma2 domain of RNA polymerase sigma factors"/>
    <property type="match status" value="1"/>
</dbReference>
<dbReference type="SUPFAM" id="SSF88659">
    <property type="entry name" value="Sigma3 and sigma4 domains of RNA polymerase sigma factors"/>
    <property type="match status" value="1"/>
</dbReference>
<dbReference type="InterPro" id="IPR036388">
    <property type="entry name" value="WH-like_DNA-bd_sf"/>
</dbReference>
<dbReference type="InterPro" id="IPR003599">
    <property type="entry name" value="Ig_sub"/>
</dbReference>
<dbReference type="AlphaFoldDB" id="A0A6N9YQV1"/>
<dbReference type="RefSeq" id="WP_163820003.1">
    <property type="nucleotide sequence ID" value="NZ_JAAGOB010000010.1"/>
</dbReference>
<protein>
    <submittedName>
        <fullName evidence="9">Sigma-70 family RNA polymerase sigma factor</fullName>
    </submittedName>
</protein>